<dbReference type="PANTHER" id="PTHR46580:SF4">
    <property type="entry name" value="ATP_GTP-BINDING PROTEIN"/>
    <property type="match status" value="1"/>
</dbReference>
<sequence length="420" mass="46386">MLSTINLYEPFMEFRTNLKNLRVIIILALFTLTNYSCLDAQESETAYFKDVTVSHVPADPEAHALDVALLDVDGDSDLDVILALESQPNRLYLNDGNGKLEWKKKVFVNENHDTEHVRIADFNRDNLMDVIFVAEDDQHHEYYLGKGDGSFENVSERLLTRSEGNGLDVGDVNGDGLPDIVIGNSGENGQNFLWINDSKQPGFFVDLTAKALPQVNDATQSVKLADLDGDGDLDMVVGNEIPPNRLLINDGQGVFTESQLDLPEPLHTREVLVFDADMDGDLDIAFANLTSNGGKWEKNPHTRLLINNGHTKFEDKTQNKMPAKKVSTYAAIPIDFDSDGDQDLLLSTIMIPPFEGRQVYAYKNDGKGNFSDITAEVIPKITHGRSWGIAVGDLNNDGIKDVVIGGWGSQVRLLLGKNAP</sequence>
<organism evidence="2 3">
    <name type="scientific">Olivibacter domesticus</name>
    <name type="common">Pseudosphingobacterium domesticum</name>
    <dbReference type="NCBI Taxonomy" id="407022"/>
    <lineage>
        <taxon>Bacteria</taxon>
        <taxon>Pseudomonadati</taxon>
        <taxon>Bacteroidota</taxon>
        <taxon>Sphingobacteriia</taxon>
        <taxon>Sphingobacteriales</taxon>
        <taxon>Sphingobacteriaceae</taxon>
        <taxon>Olivibacter</taxon>
    </lineage>
</organism>
<name>A0A1H7QV62_OLID1</name>
<dbReference type="OrthoDB" id="974255at2"/>
<dbReference type="PANTHER" id="PTHR46580">
    <property type="entry name" value="SENSOR KINASE-RELATED"/>
    <property type="match status" value="1"/>
</dbReference>
<gene>
    <name evidence="2" type="ORF">SAMN05661044_02735</name>
</gene>
<accession>A0A1H7QV62</accession>
<dbReference type="SUPFAM" id="SSF69318">
    <property type="entry name" value="Integrin alpha N-terminal domain"/>
    <property type="match status" value="2"/>
</dbReference>
<evidence type="ECO:0000313" key="2">
    <source>
        <dbReference type="EMBL" id="SEL51759.1"/>
    </source>
</evidence>
<dbReference type="EMBL" id="FOAF01000002">
    <property type="protein sequence ID" value="SEL51759.1"/>
    <property type="molecule type" value="Genomic_DNA"/>
</dbReference>
<evidence type="ECO:0000313" key="3">
    <source>
        <dbReference type="Proteomes" id="UP000199421"/>
    </source>
</evidence>
<evidence type="ECO:0000256" key="1">
    <source>
        <dbReference type="ARBA" id="ARBA00022729"/>
    </source>
</evidence>
<proteinExistence type="predicted"/>
<dbReference type="InterPro" id="IPR013517">
    <property type="entry name" value="FG-GAP"/>
</dbReference>
<dbReference type="InterPro" id="IPR028994">
    <property type="entry name" value="Integrin_alpha_N"/>
</dbReference>
<dbReference type="Pfam" id="PF13517">
    <property type="entry name" value="FG-GAP_3"/>
    <property type="match status" value="3"/>
</dbReference>
<dbReference type="STRING" id="407022.SAMN05661044_02735"/>
<dbReference type="Proteomes" id="UP000199421">
    <property type="component" value="Unassembled WGS sequence"/>
</dbReference>
<dbReference type="AlphaFoldDB" id="A0A1H7QV62"/>
<reference evidence="3" key="1">
    <citation type="submission" date="2016-10" db="EMBL/GenBank/DDBJ databases">
        <authorList>
            <person name="Varghese N."/>
            <person name="Submissions S."/>
        </authorList>
    </citation>
    <scope>NUCLEOTIDE SEQUENCE [LARGE SCALE GENOMIC DNA]</scope>
    <source>
        <strain evidence="3">DSM 18733</strain>
    </source>
</reference>
<keyword evidence="3" id="KW-1185">Reference proteome</keyword>
<keyword evidence="1" id="KW-0732">Signal</keyword>
<dbReference type="Gene3D" id="2.130.10.130">
    <property type="entry name" value="Integrin alpha, N-terminal"/>
    <property type="match status" value="2"/>
</dbReference>
<protein>
    <submittedName>
        <fullName evidence="2">Repeat domain-containing protein</fullName>
    </submittedName>
</protein>